<gene>
    <name evidence="2" type="ORF">M441DRAFT_350068</name>
</gene>
<dbReference type="AlphaFoldDB" id="A0A2T3ZI58"/>
<proteinExistence type="predicted"/>
<organism evidence="2 3">
    <name type="scientific">Trichoderma asperellum (strain ATCC 204424 / CBS 433.97 / NBRC 101777)</name>
    <dbReference type="NCBI Taxonomy" id="1042311"/>
    <lineage>
        <taxon>Eukaryota</taxon>
        <taxon>Fungi</taxon>
        <taxon>Dikarya</taxon>
        <taxon>Ascomycota</taxon>
        <taxon>Pezizomycotina</taxon>
        <taxon>Sordariomycetes</taxon>
        <taxon>Hypocreomycetidae</taxon>
        <taxon>Hypocreales</taxon>
        <taxon>Hypocreaceae</taxon>
        <taxon>Trichoderma</taxon>
    </lineage>
</organism>
<reference evidence="2 3" key="1">
    <citation type="submission" date="2016-07" db="EMBL/GenBank/DDBJ databases">
        <title>Multiple horizontal gene transfer events from other fungi enriched the ability of initially mycotrophic Trichoderma (Ascomycota) to feed on dead plant biomass.</title>
        <authorList>
            <consortium name="DOE Joint Genome Institute"/>
            <person name="Aerts A."/>
            <person name="Atanasova L."/>
            <person name="Chenthamara K."/>
            <person name="Zhang J."/>
            <person name="Grujic M."/>
            <person name="Henrissat B."/>
            <person name="Kuo A."/>
            <person name="Salamov A."/>
            <person name="Lipzen A."/>
            <person name="Labutti K."/>
            <person name="Barry K."/>
            <person name="Miao Y."/>
            <person name="Rahimi M.J."/>
            <person name="Shen Q."/>
            <person name="Grigoriev I.V."/>
            <person name="Kubicek C.P."/>
            <person name="Druzhinina I.S."/>
        </authorList>
    </citation>
    <scope>NUCLEOTIDE SEQUENCE [LARGE SCALE GENOMIC DNA]</scope>
    <source>
        <strain evidence="2 3">CBS 433.97</strain>
    </source>
</reference>
<keyword evidence="3" id="KW-1185">Reference proteome</keyword>
<name>A0A2T3ZI58_TRIA4</name>
<protein>
    <submittedName>
        <fullName evidence="2">Uncharacterized protein</fullName>
    </submittedName>
</protein>
<evidence type="ECO:0000256" key="1">
    <source>
        <dbReference type="SAM" id="MobiDB-lite"/>
    </source>
</evidence>
<evidence type="ECO:0000313" key="2">
    <source>
        <dbReference type="EMBL" id="PTB44487.1"/>
    </source>
</evidence>
<feature type="region of interest" description="Disordered" evidence="1">
    <location>
        <begin position="75"/>
        <end position="101"/>
    </location>
</feature>
<sequence length="101" mass="11510">MYFVDSKRAAISGVCLALCFVRCHAGLFSEWTRRVADAETERGHCKDVALSKTMIRWSSCSRMWHAAVILRAGPLENPTGQESTCKHQPRQFNQSHPRRYA</sequence>
<dbReference type="Proteomes" id="UP000240493">
    <property type="component" value="Unassembled WGS sequence"/>
</dbReference>
<evidence type="ECO:0000313" key="3">
    <source>
        <dbReference type="Proteomes" id="UP000240493"/>
    </source>
</evidence>
<accession>A0A2T3ZI58</accession>
<dbReference type="EMBL" id="KZ679258">
    <property type="protein sequence ID" value="PTB44487.1"/>
    <property type="molecule type" value="Genomic_DNA"/>
</dbReference>